<proteinExistence type="predicted"/>
<feature type="compositionally biased region" description="Basic residues" evidence="1">
    <location>
        <begin position="7"/>
        <end position="22"/>
    </location>
</feature>
<reference evidence="2" key="1">
    <citation type="submission" date="2022-12" db="EMBL/GenBank/DDBJ databases">
        <authorList>
            <person name="Alioto T."/>
            <person name="Alioto T."/>
            <person name="Gomez Garrido J."/>
        </authorList>
    </citation>
    <scope>NUCLEOTIDE SEQUENCE</scope>
</reference>
<evidence type="ECO:0000256" key="1">
    <source>
        <dbReference type="SAM" id="MobiDB-lite"/>
    </source>
</evidence>
<feature type="compositionally biased region" description="Basic and acidic residues" evidence="1">
    <location>
        <begin position="66"/>
        <end position="77"/>
    </location>
</feature>
<dbReference type="GO" id="GO:0097352">
    <property type="term" value="P:autophagosome maturation"/>
    <property type="evidence" value="ECO:0007669"/>
    <property type="project" value="TreeGrafter"/>
</dbReference>
<gene>
    <name evidence="2" type="ORF">PODLI_1B036326</name>
</gene>
<dbReference type="EMBL" id="OX395136">
    <property type="protein sequence ID" value="CAI5787868.1"/>
    <property type="molecule type" value="Genomic_DNA"/>
</dbReference>
<protein>
    <submittedName>
        <fullName evidence="2">Uncharacterized protein</fullName>
    </submittedName>
</protein>
<feature type="region of interest" description="Disordered" evidence="1">
    <location>
        <begin position="1"/>
        <end position="176"/>
    </location>
</feature>
<sequence length="314" mass="34520">MAEAVKPRSRPRSSRGRTKEKKKKSEEEESVASQLSLPDSVRDGEEPTRSCDTQGERLPDPRLCNKAKERENVKDACDVLPSAVTVENEGSPATAPLEPPIQGEEFAGRALQEEKSIGGNPASPQSLAEAVASCDLSESNAPCAPSLLGSAQAPETETVRSDKQSVSHPSEEVLPAVCAPSKEEVQKSAPKMLYPDLPLELFRERLAAVAVAPVKPKERLYPEIPAEPQLLPFTREQLKVFEPCSWLENVDAYVEEFGTVAHQDRHEFFELLLNYWRCRKQLLLAERSCKPLPWIARAPGAACGLSRTNSSPSR</sequence>
<evidence type="ECO:0000313" key="3">
    <source>
        <dbReference type="Proteomes" id="UP001178461"/>
    </source>
</evidence>
<dbReference type="Proteomes" id="UP001178461">
    <property type="component" value="Chromosome 11"/>
</dbReference>
<dbReference type="GO" id="GO:0005737">
    <property type="term" value="C:cytoplasm"/>
    <property type="evidence" value="ECO:0007669"/>
    <property type="project" value="TreeGrafter"/>
</dbReference>
<evidence type="ECO:0000313" key="2">
    <source>
        <dbReference type="EMBL" id="CAI5787868.1"/>
    </source>
</evidence>
<organism evidence="2 3">
    <name type="scientific">Podarcis lilfordi</name>
    <name type="common">Lilford's wall lizard</name>
    <dbReference type="NCBI Taxonomy" id="74358"/>
    <lineage>
        <taxon>Eukaryota</taxon>
        <taxon>Metazoa</taxon>
        <taxon>Chordata</taxon>
        <taxon>Craniata</taxon>
        <taxon>Vertebrata</taxon>
        <taxon>Euteleostomi</taxon>
        <taxon>Lepidosauria</taxon>
        <taxon>Squamata</taxon>
        <taxon>Bifurcata</taxon>
        <taxon>Unidentata</taxon>
        <taxon>Episquamata</taxon>
        <taxon>Laterata</taxon>
        <taxon>Lacertibaenia</taxon>
        <taxon>Lacertidae</taxon>
        <taxon>Podarcis</taxon>
    </lineage>
</organism>
<feature type="compositionally biased region" description="Basic and acidic residues" evidence="1">
    <location>
        <begin position="157"/>
        <end position="171"/>
    </location>
</feature>
<dbReference type="PANTHER" id="PTHR31139">
    <property type="entry name" value="ECTOPIC P GRANULES PROTEIN 5 HOMOLOG"/>
    <property type="match status" value="1"/>
</dbReference>
<feature type="compositionally biased region" description="Basic and acidic residues" evidence="1">
    <location>
        <begin position="40"/>
        <end position="60"/>
    </location>
</feature>
<dbReference type="InterPro" id="IPR051436">
    <property type="entry name" value="Autophagy-related_EPG5"/>
</dbReference>
<accession>A0AA35PJM2</accession>
<dbReference type="PANTHER" id="PTHR31139:SF4">
    <property type="entry name" value="ECTOPIC P GRANULES PROTEIN 5 HOMOLOG"/>
    <property type="match status" value="1"/>
</dbReference>
<name>A0AA35PJM2_9SAUR</name>
<keyword evidence="3" id="KW-1185">Reference proteome</keyword>
<dbReference type="AlphaFoldDB" id="A0AA35PJM2"/>